<dbReference type="InParanoid" id="A0A7R8UKP7"/>
<evidence type="ECO:0008006" key="6">
    <source>
        <dbReference type="Google" id="ProtNLM"/>
    </source>
</evidence>
<dbReference type="PANTHER" id="PTHR10380">
    <property type="entry name" value="CUTICLE PROTEIN"/>
    <property type="match status" value="1"/>
</dbReference>
<feature type="chain" id="PRO_5030767359" description="Pupal cuticle protein Edg-78E" evidence="3">
    <location>
        <begin position="17"/>
        <end position="129"/>
    </location>
</feature>
<dbReference type="GO" id="GO:0008010">
    <property type="term" value="F:structural constituent of chitin-based larval cuticle"/>
    <property type="evidence" value="ECO:0007669"/>
    <property type="project" value="TreeGrafter"/>
</dbReference>
<proteinExistence type="predicted"/>
<reference evidence="4 5" key="1">
    <citation type="submission" date="2020-11" db="EMBL/GenBank/DDBJ databases">
        <authorList>
            <person name="Wallbank WR R."/>
            <person name="Pardo Diaz C."/>
            <person name="Kozak K."/>
            <person name="Martin S."/>
            <person name="Jiggins C."/>
            <person name="Moest M."/>
            <person name="Warren A I."/>
            <person name="Generalovic N T."/>
            <person name="Byers J.R.P. K."/>
            <person name="Montejo-Kovacevich G."/>
            <person name="Yen C E."/>
        </authorList>
    </citation>
    <scope>NUCLEOTIDE SEQUENCE [LARGE SCALE GENOMIC DNA]</scope>
</reference>
<dbReference type="PROSITE" id="PS00233">
    <property type="entry name" value="CHIT_BIND_RR_1"/>
    <property type="match status" value="1"/>
</dbReference>
<accession>A0A7R8UKP7</accession>
<evidence type="ECO:0000256" key="2">
    <source>
        <dbReference type="PROSITE-ProRule" id="PRU00497"/>
    </source>
</evidence>
<sequence length="129" mass="13999">MFKFIVLTAVLALVAADNIDKDAQIRSQASDISPDGSYSWAFETSNGIAAQEQGVGGVRAAGASSYVSPDGTQIQLTYTADENGFHPEGSHLPQPPPIPEYILRSLEWNAAHPDHEIPEDQLRPTLKHF</sequence>
<keyword evidence="5" id="KW-1185">Reference proteome</keyword>
<keyword evidence="3" id="KW-0732">Signal</keyword>
<dbReference type="PANTHER" id="PTHR10380:SF237">
    <property type="entry name" value="CUTICULAR PROTEIN 65AU, ISOFORM A-RELATED"/>
    <property type="match status" value="1"/>
</dbReference>
<keyword evidence="1 2" id="KW-0193">Cuticle</keyword>
<dbReference type="Pfam" id="PF00379">
    <property type="entry name" value="Chitin_bind_4"/>
    <property type="match status" value="1"/>
</dbReference>
<protein>
    <recommendedName>
        <fullName evidence="6">Pupal cuticle protein Edg-78E</fullName>
    </recommendedName>
</protein>
<evidence type="ECO:0000256" key="3">
    <source>
        <dbReference type="SAM" id="SignalP"/>
    </source>
</evidence>
<dbReference type="PROSITE" id="PS51155">
    <property type="entry name" value="CHIT_BIND_RR_2"/>
    <property type="match status" value="1"/>
</dbReference>
<evidence type="ECO:0000313" key="5">
    <source>
        <dbReference type="Proteomes" id="UP000594454"/>
    </source>
</evidence>
<dbReference type="InterPro" id="IPR031311">
    <property type="entry name" value="CHIT_BIND_RR_consensus"/>
</dbReference>
<dbReference type="FunCoup" id="A0A7R8UKP7">
    <property type="interactions" value="95"/>
</dbReference>
<organism evidence="4 5">
    <name type="scientific">Hermetia illucens</name>
    <name type="common">Black soldier fly</name>
    <dbReference type="NCBI Taxonomy" id="343691"/>
    <lineage>
        <taxon>Eukaryota</taxon>
        <taxon>Metazoa</taxon>
        <taxon>Ecdysozoa</taxon>
        <taxon>Arthropoda</taxon>
        <taxon>Hexapoda</taxon>
        <taxon>Insecta</taxon>
        <taxon>Pterygota</taxon>
        <taxon>Neoptera</taxon>
        <taxon>Endopterygota</taxon>
        <taxon>Diptera</taxon>
        <taxon>Brachycera</taxon>
        <taxon>Stratiomyomorpha</taxon>
        <taxon>Stratiomyidae</taxon>
        <taxon>Hermetiinae</taxon>
        <taxon>Hermetia</taxon>
    </lineage>
</organism>
<dbReference type="OrthoDB" id="6343684at2759"/>
<dbReference type="EMBL" id="LR899010">
    <property type="protein sequence ID" value="CAD7082433.1"/>
    <property type="molecule type" value="Genomic_DNA"/>
</dbReference>
<dbReference type="InterPro" id="IPR000618">
    <property type="entry name" value="Insect_cuticle"/>
</dbReference>
<dbReference type="OMA" id="SWAFETS"/>
<dbReference type="AlphaFoldDB" id="A0A7R8UKP7"/>
<dbReference type="PRINTS" id="PR00947">
    <property type="entry name" value="CUTICLE"/>
</dbReference>
<dbReference type="GO" id="GO:0062129">
    <property type="term" value="C:chitin-based extracellular matrix"/>
    <property type="evidence" value="ECO:0007669"/>
    <property type="project" value="TreeGrafter"/>
</dbReference>
<name>A0A7R8UKP7_HERIL</name>
<evidence type="ECO:0000313" key="4">
    <source>
        <dbReference type="EMBL" id="CAD7082433.1"/>
    </source>
</evidence>
<dbReference type="Proteomes" id="UP000594454">
    <property type="component" value="Chromosome 2"/>
</dbReference>
<dbReference type="InterPro" id="IPR050468">
    <property type="entry name" value="Cuticle_Struct_Prot"/>
</dbReference>
<gene>
    <name evidence="4" type="ORF">HERILL_LOCUS5468</name>
</gene>
<feature type="signal peptide" evidence="3">
    <location>
        <begin position="1"/>
        <end position="16"/>
    </location>
</feature>
<evidence type="ECO:0000256" key="1">
    <source>
        <dbReference type="ARBA" id="ARBA00022460"/>
    </source>
</evidence>